<evidence type="ECO:0000313" key="3">
    <source>
        <dbReference type="EMBL" id="RLE51699.1"/>
    </source>
</evidence>
<dbReference type="PANTHER" id="PTHR30508">
    <property type="entry name" value="FES CLUSTER ASSEMBLY PROTEIN SUF"/>
    <property type="match status" value="1"/>
</dbReference>
<dbReference type="InterPro" id="IPR055346">
    <property type="entry name" value="Fe-S_cluster_assembly_SufBD"/>
</dbReference>
<dbReference type="Pfam" id="PF01458">
    <property type="entry name" value="SUFBD_core"/>
    <property type="match status" value="1"/>
</dbReference>
<gene>
    <name evidence="3" type="ORF">DRJ33_05350</name>
</gene>
<proteinExistence type="inferred from homology"/>
<evidence type="ECO:0000256" key="1">
    <source>
        <dbReference type="ARBA" id="ARBA00043967"/>
    </source>
</evidence>
<comment type="caution">
    <text evidence="3">The sequence shown here is derived from an EMBL/GenBank/DDBJ whole genome shotgun (WGS) entry which is preliminary data.</text>
</comment>
<dbReference type="InterPro" id="IPR037284">
    <property type="entry name" value="SUF_FeS_clus_asmbl_SufBD_sf"/>
</dbReference>
<dbReference type="EMBL" id="QMQX01000090">
    <property type="protein sequence ID" value="RLE51699.1"/>
    <property type="molecule type" value="Genomic_DNA"/>
</dbReference>
<evidence type="ECO:0000259" key="2">
    <source>
        <dbReference type="Pfam" id="PF01458"/>
    </source>
</evidence>
<reference evidence="3 4" key="1">
    <citation type="submission" date="2018-06" db="EMBL/GenBank/DDBJ databases">
        <title>Extensive metabolic versatility and redundancy in microbially diverse, dynamic hydrothermal sediments.</title>
        <authorList>
            <person name="Dombrowski N."/>
            <person name="Teske A."/>
            <person name="Baker B.J."/>
        </authorList>
    </citation>
    <scope>NUCLEOTIDE SEQUENCE [LARGE SCALE GENOMIC DNA]</scope>
    <source>
        <strain evidence="3">B34_G17</strain>
    </source>
</reference>
<organism evidence="3 4">
    <name type="scientific">Thermoproteota archaeon</name>
    <dbReference type="NCBI Taxonomy" id="2056631"/>
    <lineage>
        <taxon>Archaea</taxon>
        <taxon>Thermoproteota</taxon>
    </lineage>
</organism>
<dbReference type="SUPFAM" id="SSF101960">
    <property type="entry name" value="Stabilizer of iron transporter SufD"/>
    <property type="match status" value="1"/>
</dbReference>
<dbReference type="PANTHER" id="PTHR30508:SF1">
    <property type="entry name" value="UPF0051 PROTEIN ABCI8, CHLOROPLASTIC-RELATED"/>
    <property type="match status" value="1"/>
</dbReference>
<feature type="domain" description="SUF system FeS cluster assembly SufBD core" evidence="2">
    <location>
        <begin position="156"/>
        <end position="385"/>
    </location>
</feature>
<dbReference type="Proteomes" id="UP000272051">
    <property type="component" value="Unassembled WGS sequence"/>
</dbReference>
<accession>A0A497EX57</accession>
<dbReference type="AlphaFoldDB" id="A0A497EX57"/>
<name>A0A497EX57_9CREN</name>
<protein>
    <submittedName>
        <fullName evidence="3">SufD family Fe-S cluster assembly protein</fullName>
    </submittedName>
</protein>
<dbReference type="GO" id="GO:0016226">
    <property type="term" value="P:iron-sulfur cluster assembly"/>
    <property type="evidence" value="ECO:0007669"/>
    <property type="project" value="InterPro"/>
</dbReference>
<sequence>MREGKLRMSWRDELADRAKQALSKKPKLGMDVDLSDYILSLSSYVQNLEEQDLRNRALSVGIDLDGKNRSATYFQVDHSVLMAQLLSKIPGLEVMNIEEALEKYDWLKKYFWNVVEVDQDKFTAAAELYGRGGCFIRVAPNTRIKFPIQACLFIGTHGAFQAPHNVIIAEPGSEIHILTGCTTGYKVKKALHAGITEIYVKHRARVTFTMIHSWPDEADVRPRTGVLIEDEGVFISNYISLYPFKSLQACPVAYLIGKNSSVKFNNIMYVSKSTRIDSGARIVLSGEGAKGESIFKSVATGNAVIVNRGEIVGAAPHTRGHLECRGLVLCPSATIRAIPELVAKHSQTDLSHEAAIGKLQEEQLHYLMARGVSPDMAISLLVKGFLDPEMPELPPMLQAEIKKSLAMLEDRGL</sequence>
<evidence type="ECO:0000313" key="4">
    <source>
        <dbReference type="Proteomes" id="UP000272051"/>
    </source>
</evidence>
<comment type="similarity">
    <text evidence="1">Belongs to the iron-sulfur cluster assembly SufBD family.</text>
</comment>
<dbReference type="InterPro" id="IPR000825">
    <property type="entry name" value="SUF_FeS_clus_asmbl_SufBD_core"/>
</dbReference>